<evidence type="ECO:0000313" key="2">
    <source>
        <dbReference type="EMBL" id="KTC81538.1"/>
    </source>
</evidence>
<dbReference type="PATRIC" id="fig|29422.6.peg.2195"/>
<dbReference type="PANTHER" id="PTHR24567">
    <property type="entry name" value="CRP FAMILY TRANSCRIPTIONAL REGULATORY PROTEIN"/>
    <property type="match status" value="1"/>
</dbReference>
<comment type="caution">
    <text evidence="2">The sequence shown here is derived from an EMBL/GenBank/DDBJ whole genome shotgun (WGS) entry which is preliminary data.</text>
</comment>
<accession>A0A0W0SDT9</accession>
<feature type="domain" description="Cyclic nucleotide-binding" evidence="1">
    <location>
        <begin position="203"/>
        <end position="305"/>
    </location>
</feature>
<dbReference type="InterPro" id="IPR018490">
    <property type="entry name" value="cNMP-bd_dom_sf"/>
</dbReference>
<dbReference type="RefSeq" id="WP_058442047.1">
    <property type="nucleotide sequence ID" value="NZ_CAAAHU010000005.1"/>
</dbReference>
<dbReference type="SUPFAM" id="SSF51206">
    <property type="entry name" value="cAMP-binding domain-like"/>
    <property type="match status" value="2"/>
</dbReference>
<feature type="domain" description="Cyclic nucleotide-binding" evidence="1">
    <location>
        <begin position="26"/>
        <end position="146"/>
    </location>
</feature>
<gene>
    <name evidence="2" type="ORF">Lbru_2058</name>
</gene>
<dbReference type="STRING" id="29422.Lbru_2058"/>
<dbReference type="GO" id="GO:0003700">
    <property type="term" value="F:DNA-binding transcription factor activity"/>
    <property type="evidence" value="ECO:0007669"/>
    <property type="project" value="TreeGrafter"/>
</dbReference>
<dbReference type="SMART" id="SM00100">
    <property type="entry name" value="cNMP"/>
    <property type="match status" value="2"/>
</dbReference>
<name>A0A0W0SDT9_9GAMM</name>
<sequence>MDSIFLGMNNSNQIKLLLNKLESGNLGKYLSQSELDVLIKHSKIIDFLPGEIILKQGKTFEGIYIIIDGQVTITARIMGQGITNIETLGPGNFLGEICFIERLPCPTSIIANVQVKCLLMTDTYFELLSAYYPEIKYKILEALARQVCGRLKRMHDKVTDSITNSAMVSLSFFGKVVHTFNQPKLITFEEASLNKEQLLKLPLFQIFNNDELDNLFKNMELLEASKNCKLIHQGEKKSSCYIVIHGAVQSSIVHDNKLAKLSVIGPGTLFAGVACVDSDSSYTITFSTCEQAILLKISDTALTNFQENKPQLWYKLFNLICASLVALEKSIDKLDIRLHIEAYNR</sequence>
<reference evidence="2 3" key="1">
    <citation type="submission" date="2015-11" db="EMBL/GenBank/DDBJ databases">
        <title>Genomic analysis of 38 Legionella species identifies large and diverse effector repertoires.</title>
        <authorList>
            <person name="Burstein D."/>
            <person name="Amaro F."/>
            <person name="Zusman T."/>
            <person name="Lifshitz Z."/>
            <person name="Cohen O."/>
            <person name="Gilbert J.A."/>
            <person name="Pupko T."/>
            <person name="Shuman H.A."/>
            <person name="Segal G."/>
        </authorList>
    </citation>
    <scope>NUCLEOTIDE SEQUENCE [LARGE SCALE GENOMIC DNA]</scope>
    <source>
        <strain evidence="2 3">ATCC 43878</strain>
    </source>
</reference>
<dbReference type="InterPro" id="IPR014710">
    <property type="entry name" value="RmlC-like_jellyroll"/>
</dbReference>
<dbReference type="AlphaFoldDB" id="A0A0W0SDT9"/>
<dbReference type="CDD" id="cd00038">
    <property type="entry name" value="CAP_ED"/>
    <property type="match status" value="2"/>
</dbReference>
<dbReference type="PANTHER" id="PTHR24567:SF26">
    <property type="entry name" value="REGULATORY PROTEIN YEIL"/>
    <property type="match status" value="1"/>
</dbReference>
<dbReference type="EMBL" id="LNXV01000029">
    <property type="protein sequence ID" value="KTC81538.1"/>
    <property type="molecule type" value="Genomic_DNA"/>
</dbReference>
<dbReference type="InterPro" id="IPR000595">
    <property type="entry name" value="cNMP-bd_dom"/>
</dbReference>
<dbReference type="Proteomes" id="UP000054742">
    <property type="component" value="Unassembled WGS sequence"/>
</dbReference>
<dbReference type="Gene3D" id="2.60.120.10">
    <property type="entry name" value="Jelly Rolls"/>
    <property type="match status" value="2"/>
</dbReference>
<proteinExistence type="predicted"/>
<dbReference type="InterPro" id="IPR050397">
    <property type="entry name" value="Env_Response_Regulators"/>
</dbReference>
<dbReference type="Pfam" id="PF00027">
    <property type="entry name" value="cNMP_binding"/>
    <property type="match status" value="2"/>
</dbReference>
<dbReference type="PROSITE" id="PS50042">
    <property type="entry name" value="CNMP_BINDING_3"/>
    <property type="match status" value="2"/>
</dbReference>
<evidence type="ECO:0000313" key="3">
    <source>
        <dbReference type="Proteomes" id="UP000054742"/>
    </source>
</evidence>
<dbReference type="OrthoDB" id="5633021at2"/>
<organism evidence="2 3">
    <name type="scientific">Legionella brunensis</name>
    <dbReference type="NCBI Taxonomy" id="29422"/>
    <lineage>
        <taxon>Bacteria</taxon>
        <taxon>Pseudomonadati</taxon>
        <taxon>Pseudomonadota</taxon>
        <taxon>Gammaproteobacteria</taxon>
        <taxon>Legionellales</taxon>
        <taxon>Legionellaceae</taxon>
        <taxon>Legionella</taxon>
    </lineage>
</organism>
<evidence type="ECO:0000259" key="1">
    <source>
        <dbReference type="PROSITE" id="PS50042"/>
    </source>
</evidence>
<protein>
    <submittedName>
        <fullName evidence="2">cNMP binding domain-containing protein</fullName>
    </submittedName>
</protein>
<keyword evidence="3" id="KW-1185">Reference proteome</keyword>
<dbReference type="GO" id="GO:0005829">
    <property type="term" value="C:cytosol"/>
    <property type="evidence" value="ECO:0007669"/>
    <property type="project" value="TreeGrafter"/>
</dbReference>